<evidence type="ECO:0000313" key="3">
    <source>
        <dbReference type="Proteomes" id="UP000290174"/>
    </source>
</evidence>
<feature type="region of interest" description="Disordered" evidence="1">
    <location>
        <begin position="424"/>
        <end position="445"/>
    </location>
</feature>
<dbReference type="Proteomes" id="UP000290174">
    <property type="component" value="Unassembled WGS sequence"/>
</dbReference>
<protein>
    <recommendedName>
        <fullName evidence="4">Apea-like HEPN domain-containing protein</fullName>
    </recommendedName>
</protein>
<reference evidence="2 3" key="1">
    <citation type="submission" date="2018-11" db="EMBL/GenBank/DDBJ databases">
        <title>Bradyrhizobium sp. nov., isolated from effective nodules of peanut in China.</title>
        <authorList>
            <person name="Li Y."/>
        </authorList>
    </citation>
    <scope>NUCLEOTIDE SEQUENCE [LARGE SCALE GENOMIC DNA]</scope>
    <source>
        <strain evidence="2 3">CCBAU 51770</strain>
    </source>
</reference>
<evidence type="ECO:0000313" key="2">
    <source>
        <dbReference type="EMBL" id="RXG85694.1"/>
    </source>
</evidence>
<comment type="caution">
    <text evidence="2">The sequence shown here is derived from an EMBL/GenBank/DDBJ whole genome shotgun (WGS) entry which is preliminary data.</text>
</comment>
<dbReference type="EMBL" id="RKMK01000055">
    <property type="protein sequence ID" value="RXG85694.1"/>
    <property type="molecule type" value="Genomic_DNA"/>
</dbReference>
<sequence>MSETIFSQAIELILSAMYRTRGDDGLESQFLFGPPGTPLWNRRLSTYVFFRRLLMVRAVLFVRQSGPAYLRSMSVRDIQSQLTSFITANYGHLGNETFLRKFECSYSEHVSKETKAALADALAGSSIFNPPLELTLFPLVPIRVEEDFHSSPFFLVQAKTLGDSKTGIRGLAGLDPEEFPPVSDWNGRKERPSAWLGIRSPIFQASNKMKAAILGALALTPLPAYRHQFSMRSMFGGRCTLDAHGGMTTSYGDAHTPGMSEDIVIRASDHAWLSMLPGKLSASDGQARRQVRALEYFYRAWPLDAAERFPWLFMTLDAIFGDVGQATRAVIDAISKHSETNFEYPRLKLLLGLRNSVIHGGAPDVYDSDKYHRYYETYGDDPLFDVERIAAQCLRSTIFEGTLVEHPDPNADIIRAYREGTLRNRKAAAPSGANDGDGTAPSAEK</sequence>
<gene>
    <name evidence="2" type="ORF">EAS61_35540</name>
</gene>
<organism evidence="2 3">
    <name type="scientific">Bradyrhizobium zhanjiangense</name>
    <dbReference type="NCBI Taxonomy" id="1325107"/>
    <lineage>
        <taxon>Bacteria</taxon>
        <taxon>Pseudomonadati</taxon>
        <taxon>Pseudomonadota</taxon>
        <taxon>Alphaproteobacteria</taxon>
        <taxon>Hyphomicrobiales</taxon>
        <taxon>Nitrobacteraceae</taxon>
        <taxon>Bradyrhizobium</taxon>
    </lineage>
</organism>
<name>A0A4Q0Q993_9BRAD</name>
<proteinExistence type="predicted"/>
<dbReference type="AlphaFoldDB" id="A0A4Q0Q993"/>
<evidence type="ECO:0008006" key="4">
    <source>
        <dbReference type="Google" id="ProtNLM"/>
    </source>
</evidence>
<accession>A0A4Q0Q993</accession>
<evidence type="ECO:0000256" key="1">
    <source>
        <dbReference type="SAM" id="MobiDB-lite"/>
    </source>
</evidence>